<name>A0ABU7CI99_9TELE</name>
<dbReference type="EMBL" id="JAHUTI010093708">
    <property type="protein sequence ID" value="MED6262653.1"/>
    <property type="molecule type" value="Genomic_DNA"/>
</dbReference>
<dbReference type="Proteomes" id="UP001345963">
    <property type="component" value="Unassembled WGS sequence"/>
</dbReference>
<evidence type="ECO:0000313" key="2">
    <source>
        <dbReference type="Proteomes" id="UP001345963"/>
    </source>
</evidence>
<accession>A0ABU7CI99</accession>
<sequence>MSTSLQMPAHLVPSLQSLLTVPPPYAVWCCKSAKLPCGIYTMPKSRHLLLYYPYNQHLLLAVVENFLTSVSPLFHPDSCCDSSPRLTHVKSQFNVPTCKLN</sequence>
<gene>
    <name evidence="1" type="ORF">ATANTOWER_023393</name>
</gene>
<protein>
    <submittedName>
        <fullName evidence="1">Uncharacterized protein</fullName>
    </submittedName>
</protein>
<keyword evidence="2" id="KW-1185">Reference proteome</keyword>
<reference evidence="1 2" key="1">
    <citation type="submission" date="2021-07" db="EMBL/GenBank/DDBJ databases">
        <authorList>
            <person name="Palmer J.M."/>
        </authorList>
    </citation>
    <scope>NUCLEOTIDE SEQUENCE [LARGE SCALE GENOMIC DNA]</scope>
    <source>
        <strain evidence="1 2">AT_MEX2019</strain>
        <tissue evidence="1">Muscle</tissue>
    </source>
</reference>
<proteinExistence type="predicted"/>
<comment type="caution">
    <text evidence="1">The sequence shown here is derived from an EMBL/GenBank/DDBJ whole genome shotgun (WGS) entry which is preliminary data.</text>
</comment>
<organism evidence="1 2">
    <name type="scientific">Ataeniobius toweri</name>
    <dbReference type="NCBI Taxonomy" id="208326"/>
    <lineage>
        <taxon>Eukaryota</taxon>
        <taxon>Metazoa</taxon>
        <taxon>Chordata</taxon>
        <taxon>Craniata</taxon>
        <taxon>Vertebrata</taxon>
        <taxon>Euteleostomi</taxon>
        <taxon>Actinopterygii</taxon>
        <taxon>Neopterygii</taxon>
        <taxon>Teleostei</taxon>
        <taxon>Neoteleostei</taxon>
        <taxon>Acanthomorphata</taxon>
        <taxon>Ovalentaria</taxon>
        <taxon>Atherinomorphae</taxon>
        <taxon>Cyprinodontiformes</taxon>
        <taxon>Goodeidae</taxon>
        <taxon>Ataeniobius</taxon>
    </lineage>
</organism>
<evidence type="ECO:0000313" key="1">
    <source>
        <dbReference type="EMBL" id="MED6262653.1"/>
    </source>
</evidence>